<dbReference type="AlphaFoldDB" id="A7I2J9"/>
<feature type="transmembrane region" description="Helical" evidence="2">
    <location>
        <begin position="90"/>
        <end position="106"/>
    </location>
</feature>
<reference evidence="4" key="1">
    <citation type="submission" date="2007-07" db="EMBL/GenBank/DDBJ databases">
        <title>Complete genome sequence of Campylobacter hominis ATCC BAA-381, a commensal isolated from the human gastrointestinal tract.</title>
        <authorList>
            <person name="Fouts D.E."/>
            <person name="Mongodin E.F."/>
            <person name="Puiu D."/>
            <person name="Sebastian Y."/>
            <person name="Miller W.G."/>
            <person name="Mandrell R.E."/>
            <person name="Nelson K.E."/>
        </authorList>
    </citation>
    <scope>NUCLEOTIDE SEQUENCE [LARGE SCALE GENOMIC DNA]</scope>
    <source>
        <strain evidence="4">ATCC BAA-381 / LMG 19568 / NCTC 13146 / CH001A</strain>
    </source>
</reference>
<accession>A7I2J9</accession>
<organism evidence="3 4">
    <name type="scientific">Campylobacter hominis (strain ATCC BAA-381 / DSM 21671 / CCUG 45161 / LMG 19568 / NCTC 13146 / CH001A)</name>
    <dbReference type="NCBI Taxonomy" id="360107"/>
    <lineage>
        <taxon>Bacteria</taxon>
        <taxon>Pseudomonadati</taxon>
        <taxon>Campylobacterota</taxon>
        <taxon>Epsilonproteobacteria</taxon>
        <taxon>Campylobacterales</taxon>
        <taxon>Campylobacteraceae</taxon>
        <taxon>Campylobacter</taxon>
    </lineage>
</organism>
<name>A7I2J9_CAMHC</name>
<dbReference type="HOGENOM" id="CLU_926476_0_0_7"/>
<feature type="compositionally biased region" description="Low complexity" evidence="1">
    <location>
        <begin position="30"/>
        <end position="63"/>
    </location>
</feature>
<keyword evidence="2" id="KW-1133">Transmembrane helix</keyword>
<evidence type="ECO:0000313" key="3">
    <source>
        <dbReference type="EMBL" id="ABS51656.1"/>
    </source>
</evidence>
<dbReference type="KEGG" id="cha:CHAB381_1185"/>
<sequence>MQDDEKYKKIKEALDRLHKQKQNSKENSKDNLNNQSNLQNNINQNSNNSDKNSNSNKNSNSSKFTNKRDYDKNPIIIDDYSNFFTGTQRLFALMFGIAFCSTFIGFPEAIIIFPIIVFPSIVLEYYFSIKKSNYTICLKNNKILFLIDSNIERIIDTNEISKYIYMPFWKTNEKSVNIYFFIFILGIFCIFYNYIEFNIFILLVCGAVCLFISVDFGNILHKMLVYFCINKTLSGFRIFPILIIEKLIVEKTVEKEIIPTYRYEADFKCYYIYFYNELVYKEIREYFLQNLNIDISKIKKTISII</sequence>
<protein>
    <submittedName>
        <fullName evidence="3">Uncharacterized protein</fullName>
    </submittedName>
</protein>
<keyword evidence="4" id="KW-1185">Reference proteome</keyword>
<dbReference type="OrthoDB" id="5363732at2"/>
<dbReference type="STRING" id="360107.CHAB381_1185"/>
<dbReference type="RefSeq" id="WP_012109040.1">
    <property type="nucleotide sequence ID" value="NC_009714.1"/>
</dbReference>
<keyword evidence="2" id="KW-0812">Transmembrane</keyword>
<feature type="compositionally biased region" description="Basic and acidic residues" evidence="1">
    <location>
        <begin position="1"/>
        <end position="29"/>
    </location>
</feature>
<feature type="region of interest" description="Disordered" evidence="1">
    <location>
        <begin position="1"/>
        <end position="66"/>
    </location>
</feature>
<keyword evidence="2" id="KW-0472">Membrane</keyword>
<gene>
    <name evidence="3" type="ordered locus">CHAB381_1185</name>
</gene>
<feature type="transmembrane region" description="Helical" evidence="2">
    <location>
        <begin position="112"/>
        <end position="129"/>
    </location>
</feature>
<feature type="transmembrane region" description="Helical" evidence="2">
    <location>
        <begin position="201"/>
        <end position="221"/>
    </location>
</feature>
<evidence type="ECO:0000256" key="1">
    <source>
        <dbReference type="SAM" id="MobiDB-lite"/>
    </source>
</evidence>
<dbReference type="Proteomes" id="UP000002407">
    <property type="component" value="Chromosome"/>
</dbReference>
<dbReference type="EMBL" id="CP000776">
    <property type="protein sequence ID" value="ABS51656.1"/>
    <property type="molecule type" value="Genomic_DNA"/>
</dbReference>
<proteinExistence type="predicted"/>
<feature type="transmembrane region" description="Helical" evidence="2">
    <location>
        <begin position="176"/>
        <end position="195"/>
    </location>
</feature>
<evidence type="ECO:0000256" key="2">
    <source>
        <dbReference type="SAM" id="Phobius"/>
    </source>
</evidence>
<evidence type="ECO:0000313" key="4">
    <source>
        <dbReference type="Proteomes" id="UP000002407"/>
    </source>
</evidence>